<accession>A0A4P9YTA1</accession>
<feature type="region of interest" description="Disordered" evidence="1">
    <location>
        <begin position="375"/>
        <end position="428"/>
    </location>
</feature>
<feature type="compositionally biased region" description="Acidic residues" evidence="1">
    <location>
        <begin position="18"/>
        <end position="58"/>
    </location>
</feature>
<feature type="compositionally biased region" description="Basic and acidic residues" evidence="1">
    <location>
        <begin position="150"/>
        <end position="171"/>
    </location>
</feature>
<proteinExistence type="predicted"/>
<dbReference type="OrthoDB" id="248495at2759"/>
<feature type="compositionally biased region" description="Basic and acidic residues" evidence="1">
    <location>
        <begin position="8"/>
        <end position="17"/>
    </location>
</feature>
<protein>
    <submittedName>
        <fullName evidence="2">Uncharacterized protein</fullName>
    </submittedName>
</protein>
<feature type="region of interest" description="Disordered" evidence="1">
    <location>
        <begin position="80"/>
        <end position="196"/>
    </location>
</feature>
<evidence type="ECO:0000256" key="1">
    <source>
        <dbReference type="SAM" id="MobiDB-lite"/>
    </source>
</evidence>
<feature type="region of interest" description="Disordered" evidence="1">
    <location>
        <begin position="1"/>
        <end position="63"/>
    </location>
</feature>
<name>A0A4P9YTA1_9FUNG</name>
<feature type="region of interest" description="Disordered" evidence="1">
    <location>
        <begin position="300"/>
        <end position="336"/>
    </location>
</feature>
<keyword evidence="3" id="KW-1185">Reference proteome</keyword>
<dbReference type="AlphaFoldDB" id="A0A4P9YTA1"/>
<feature type="compositionally biased region" description="Low complexity" evidence="1">
    <location>
        <begin position="302"/>
        <end position="323"/>
    </location>
</feature>
<evidence type="ECO:0000313" key="2">
    <source>
        <dbReference type="EMBL" id="RKP22938.1"/>
    </source>
</evidence>
<gene>
    <name evidence="2" type="ORF">SYNPS1DRAFT_31382</name>
</gene>
<feature type="compositionally biased region" description="Low complexity" evidence="1">
    <location>
        <begin position="400"/>
        <end position="422"/>
    </location>
</feature>
<organism evidence="2 3">
    <name type="scientific">Syncephalis pseudoplumigaleata</name>
    <dbReference type="NCBI Taxonomy" id="1712513"/>
    <lineage>
        <taxon>Eukaryota</taxon>
        <taxon>Fungi</taxon>
        <taxon>Fungi incertae sedis</taxon>
        <taxon>Zoopagomycota</taxon>
        <taxon>Zoopagomycotina</taxon>
        <taxon>Zoopagomycetes</taxon>
        <taxon>Zoopagales</taxon>
        <taxon>Piptocephalidaceae</taxon>
        <taxon>Syncephalis</taxon>
    </lineage>
</organism>
<dbReference type="Proteomes" id="UP000278143">
    <property type="component" value="Unassembled WGS sequence"/>
</dbReference>
<evidence type="ECO:0000313" key="3">
    <source>
        <dbReference type="Proteomes" id="UP000278143"/>
    </source>
</evidence>
<reference evidence="3" key="1">
    <citation type="journal article" date="2018" name="Nat. Microbiol.">
        <title>Leveraging single-cell genomics to expand the fungal tree of life.</title>
        <authorList>
            <person name="Ahrendt S.R."/>
            <person name="Quandt C.A."/>
            <person name="Ciobanu D."/>
            <person name="Clum A."/>
            <person name="Salamov A."/>
            <person name="Andreopoulos B."/>
            <person name="Cheng J.F."/>
            <person name="Woyke T."/>
            <person name="Pelin A."/>
            <person name="Henrissat B."/>
            <person name="Reynolds N.K."/>
            <person name="Benny G.L."/>
            <person name="Smith M.E."/>
            <person name="James T.Y."/>
            <person name="Grigoriev I.V."/>
        </authorList>
    </citation>
    <scope>NUCLEOTIDE SEQUENCE [LARGE SCALE GENOMIC DNA]</scope>
    <source>
        <strain evidence="3">Benny S71-1</strain>
    </source>
</reference>
<sequence length="428" mass="47745">MFNQPLAHEFDPIRDAFDRDDDVEFKDINEESDEEEEEEDEQEEEEEEEEESSNECDADLWQAPCVRSKPTKLLVYCDETGRQEPAMARRSPQSSPRIRKASDDEADEATGNESPTKRRRVDPSGPPSPTINTKEVLEDVLRMFNQPLAHEYDPARDAFTREDDGAESKDANDDDTEEEEEEEATDEYGANLWQTPCVQSKPTKLRVYCDETGREEPAMARRSPQYPSLDYNDLTDPLHHYESDGEPAADDITRQLNLMREQQPLDATLPLQLDDDFTINFSRPAGLCSTPYSSAHVGALEASSNSGSNSNANNENASDAPAAHAFSTPEPSATAYRKQITRVPMLTPITEVSERSIYHTNSYHRSELLPTAQLASVHEQAESPATSRPHSPAEQSSAINNSDGNNNNLLLEQPPLLLGQENTAASGE</sequence>
<dbReference type="EMBL" id="KZ991478">
    <property type="protein sequence ID" value="RKP22938.1"/>
    <property type="molecule type" value="Genomic_DNA"/>
</dbReference>
<feature type="region of interest" description="Disordered" evidence="1">
    <location>
        <begin position="215"/>
        <end position="247"/>
    </location>
</feature>
<feature type="compositionally biased region" description="Acidic residues" evidence="1">
    <location>
        <begin position="172"/>
        <end position="186"/>
    </location>
</feature>
<feature type="compositionally biased region" description="Polar residues" evidence="1">
    <location>
        <begin position="383"/>
        <end position="399"/>
    </location>
</feature>